<dbReference type="InterPro" id="IPR015915">
    <property type="entry name" value="Kelch-typ_b-propeller"/>
</dbReference>
<dbReference type="Gene3D" id="2.120.10.80">
    <property type="entry name" value="Kelch-type beta propeller"/>
    <property type="match status" value="2"/>
</dbReference>
<dbReference type="OrthoDB" id="10052615at2759"/>
<comment type="caution">
    <text evidence="3">The sequence shown here is derived from an EMBL/GenBank/DDBJ whole genome shotgun (WGS) entry which is preliminary data.</text>
</comment>
<dbReference type="Pfam" id="PF24681">
    <property type="entry name" value="Kelch_KLHDC2_KLHL20_DRC7"/>
    <property type="match status" value="1"/>
</dbReference>
<dbReference type="InterPro" id="IPR052456">
    <property type="entry name" value="CTLH_complex_component"/>
</dbReference>
<evidence type="ECO:0000313" key="3">
    <source>
        <dbReference type="EMBL" id="RCH82565.1"/>
    </source>
</evidence>
<accession>A0A367IY01</accession>
<dbReference type="AlphaFoldDB" id="A0A367IY01"/>
<evidence type="ECO:0000313" key="4">
    <source>
        <dbReference type="Proteomes" id="UP000253551"/>
    </source>
</evidence>
<keyword evidence="4" id="KW-1185">Reference proteome</keyword>
<dbReference type="Pfam" id="PF06588">
    <property type="entry name" value="Muskelin_N"/>
    <property type="match status" value="1"/>
</dbReference>
<dbReference type="PANTHER" id="PTHR15526:SF5">
    <property type="entry name" value="MUSKELIN"/>
    <property type="match status" value="1"/>
</dbReference>
<reference evidence="3 4" key="1">
    <citation type="journal article" date="2018" name="G3 (Bethesda)">
        <title>Phylogenetic and Phylogenomic Definition of Rhizopus Species.</title>
        <authorList>
            <person name="Gryganskyi A.P."/>
            <person name="Golan J."/>
            <person name="Dolatabadi S."/>
            <person name="Mondo S."/>
            <person name="Robb S."/>
            <person name="Idnurm A."/>
            <person name="Muszewska A."/>
            <person name="Steczkiewicz K."/>
            <person name="Masonjones S."/>
            <person name="Liao H.L."/>
            <person name="Gajdeczka M.T."/>
            <person name="Anike F."/>
            <person name="Vuek A."/>
            <person name="Anishchenko I.M."/>
            <person name="Voigt K."/>
            <person name="de Hoog G.S."/>
            <person name="Smith M.E."/>
            <person name="Heitman J."/>
            <person name="Vilgalys R."/>
            <person name="Stajich J.E."/>
        </authorList>
    </citation>
    <scope>NUCLEOTIDE SEQUENCE [LARGE SCALE GENOMIC DNA]</scope>
    <source>
        <strain evidence="3 4">LSU 92-RS-03</strain>
    </source>
</reference>
<evidence type="ECO:0000256" key="1">
    <source>
        <dbReference type="ARBA" id="ARBA00022737"/>
    </source>
</evidence>
<organism evidence="3 4">
    <name type="scientific">Rhizopus stolonifer</name>
    <name type="common">Rhizopus nigricans</name>
    <dbReference type="NCBI Taxonomy" id="4846"/>
    <lineage>
        <taxon>Eukaryota</taxon>
        <taxon>Fungi</taxon>
        <taxon>Fungi incertae sedis</taxon>
        <taxon>Mucoromycota</taxon>
        <taxon>Mucoromycotina</taxon>
        <taxon>Mucoromycetes</taxon>
        <taxon>Mucorales</taxon>
        <taxon>Mucorineae</taxon>
        <taxon>Rhizopodaceae</taxon>
        <taxon>Rhizopus</taxon>
    </lineage>
</organism>
<dbReference type="InterPro" id="IPR006652">
    <property type="entry name" value="Kelch_1"/>
</dbReference>
<protein>
    <submittedName>
        <fullName evidence="3">Muskelin 1, intracellular mediator containing kelch motif</fullName>
    </submittedName>
</protein>
<dbReference type="Proteomes" id="UP000253551">
    <property type="component" value="Unassembled WGS sequence"/>
</dbReference>
<dbReference type="GO" id="GO:0005737">
    <property type="term" value="C:cytoplasm"/>
    <property type="evidence" value="ECO:0007669"/>
    <property type="project" value="TreeGrafter"/>
</dbReference>
<name>A0A367IY01_RHIST</name>
<dbReference type="PANTHER" id="PTHR15526">
    <property type="entry name" value="MUSKELIN"/>
    <property type="match status" value="1"/>
</dbReference>
<gene>
    <name evidence="3" type="primary">MKLN1_2</name>
    <name evidence="3" type="ORF">CU098_003901</name>
</gene>
<dbReference type="EMBL" id="PJQM01005060">
    <property type="protein sequence ID" value="RCH82565.1"/>
    <property type="molecule type" value="Genomic_DNA"/>
</dbReference>
<feature type="domain" description="Muskelin N-terminal" evidence="2">
    <location>
        <begin position="2"/>
        <end position="34"/>
    </location>
</feature>
<proteinExistence type="predicted"/>
<evidence type="ECO:0000259" key="2">
    <source>
        <dbReference type="Pfam" id="PF06588"/>
    </source>
</evidence>
<dbReference type="Pfam" id="PF01344">
    <property type="entry name" value="Kelch_1"/>
    <property type="match status" value="1"/>
</dbReference>
<keyword evidence="1" id="KW-0677">Repeat</keyword>
<sequence length="530" mass="61282">MEAIRLCLKYFRQKNMLDVYSVLQQKVKLDLEHPLVSELHDTLVSKGDFKSAEEIIIKADKQHVFQSYVKEAKYLPTWQSITAFNDDGDAPCARGGHQICMDPDKERIYLFGGWDGKQELSDFWCYHIKDNRWKLISPDTSLQGGPSARSCHGICFDPVRKSIYVIGRYIEACPLSISTLDGGPALLCDHQMCVDPVTKTLYVIGGRIVAPESIAHPYSGFYAYDMDECLWRVIRHEERTTSSAWLDMDHLVPVGRRHSSNGSYVPSPTISRVFKSRAGHSVLMDTIHRCLYIFGGQRGKEFLVDLYCYDLEKETLVEITHDFQKLFGSDAGYTQRATIHPERQEIHVYSGYLQTKPTHVVRHCLWVYSIKQNHWEKVYESDSQDYWQRQKHIEPQPRYAHQFVYHSSSNTHFIFAGHPGDATQPELRLNDFWKLRLTKPDSAQVVHRWTILDYLRRYVSPIVNYEDKEEVAQFKSLCADVCLSVEIKQDKSIQDTCFAERTNVFQALLTFFPAHMKEPESSLMDAVKIA</sequence>
<dbReference type="SUPFAM" id="SSF117281">
    <property type="entry name" value="Kelch motif"/>
    <property type="match status" value="2"/>
</dbReference>
<dbReference type="STRING" id="4846.A0A367IY01"/>
<dbReference type="InterPro" id="IPR010565">
    <property type="entry name" value="Muskelin_N"/>
</dbReference>